<evidence type="ECO:0000256" key="1">
    <source>
        <dbReference type="SAM" id="MobiDB-lite"/>
    </source>
</evidence>
<feature type="compositionally biased region" description="Polar residues" evidence="1">
    <location>
        <begin position="48"/>
        <end position="69"/>
    </location>
</feature>
<evidence type="ECO:0000313" key="3">
    <source>
        <dbReference type="Proteomes" id="UP000094389"/>
    </source>
</evidence>
<proteinExistence type="predicted"/>
<dbReference type="OMA" id="DMAFRIQ"/>
<evidence type="ECO:0000313" key="2">
    <source>
        <dbReference type="EMBL" id="ODV73501.1"/>
    </source>
</evidence>
<name>A0A1E4S201_CYBJN</name>
<dbReference type="EMBL" id="KV453930">
    <property type="protein sequence ID" value="ODV73501.1"/>
    <property type="molecule type" value="Genomic_DNA"/>
</dbReference>
<dbReference type="Proteomes" id="UP000094389">
    <property type="component" value="Unassembled WGS sequence"/>
</dbReference>
<dbReference type="RefSeq" id="XP_020070540.1">
    <property type="nucleotide sequence ID" value="XM_020214955.1"/>
</dbReference>
<feature type="region of interest" description="Disordered" evidence="1">
    <location>
        <begin position="1"/>
        <end position="136"/>
    </location>
</feature>
<feature type="non-terminal residue" evidence="2">
    <location>
        <position position="370"/>
    </location>
</feature>
<feature type="compositionally biased region" description="Low complexity" evidence="1">
    <location>
        <begin position="124"/>
        <end position="135"/>
    </location>
</feature>
<dbReference type="STRING" id="983966.A0A1E4S201"/>
<protein>
    <submittedName>
        <fullName evidence="2">Uncharacterized protein</fullName>
    </submittedName>
</protein>
<feature type="compositionally biased region" description="Basic and acidic residues" evidence="1">
    <location>
        <begin position="18"/>
        <end position="28"/>
    </location>
</feature>
<sequence length="370" mass="41775">MYISPFASSGKTNTPREYTNRARDEINKTLRLNSTTTSRHGPSPLQRVMSTASDSSLTRTMSNESVDTITTEKRKSGFFGRLRLRKDKQEDQTSTLQQLQQHLHESSEQLESIDTDSVMSYDNTSTTSLSESDSLLGDDRMDVDMQQIYTVPSIASTTMSMATESTAPDSLFSAANTLGTTFTNVSSQVDYQPYQKGVALTLQEAIPTSFADMYSPELMADPKMLCDGRPLFTKRALQDWELNDIRSLLIVESLKPEWGNQLPIIYSPPGFKFEFLPLDADDSTVVRTLVQSDIYREAKLDTAFREQTAKYTLSAARMRHEQIVRASGMPTSTHTPRCLSKPEWRNVIENYLLNLAVEAQCRYDFKKVCH</sequence>
<feature type="compositionally biased region" description="Polar residues" evidence="1">
    <location>
        <begin position="1"/>
        <end position="17"/>
    </location>
</feature>
<dbReference type="Pfam" id="PF17235">
    <property type="entry name" value="STD1"/>
    <property type="match status" value="1"/>
</dbReference>
<dbReference type="GeneID" id="30989351"/>
<dbReference type="InterPro" id="IPR035189">
    <property type="entry name" value="Std1/Mth1"/>
</dbReference>
<feature type="compositionally biased region" description="Polar residues" evidence="1">
    <location>
        <begin position="30"/>
        <end position="40"/>
    </location>
</feature>
<dbReference type="AlphaFoldDB" id="A0A1E4S201"/>
<keyword evidence="3" id="KW-1185">Reference proteome</keyword>
<gene>
    <name evidence="2" type="ORF">CYBJADRAFT_167537</name>
</gene>
<feature type="compositionally biased region" description="Low complexity" evidence="1">
    <location>
        <begin position="92"/>
        <end position="101"/>
    </location>
</feature>
<reference evidence="2 3" key="1">
    <citation type="journal article" date="2016" name="Proc. Natl. Acad. Sci. U.S.A.">
        <title>Comparative genomics of biotechnologically important yeasts.</title>
        <authorList>
            <person name="Riley R."/>
            <person name="Haridas S."/>
            <person name="Wolfe K.H."/>
            <person name="Lopes M.R."/>
            <person name="Hittinger C.T."/>
            <person name="Goeker M."/>
            <person name="Salamov A.A."/>
            <person name="Wisecaver J.H."/>
            <person name="Long T.M."/>
            <person name="Calvey C.H."/>
            <person name="Aerts A.L."/>
            <person name="Barry K.W."/>
            <person name="Choi C."/>
            <person name="Clum A."/>
            <person name="Coughlan A.Y."/>
            <person name="Deshpande S."/>
            <person name="Douglass A.P."/>
            <person name="Hanson S.J."/>
            <person name="Klenk H.-P."/>
            <person name="LaButti K.M."/>
            <person name="Lapidus A."/>
            <person name="Lindquist E.A."/>
            <person name="Lipzen A.M."/>
            <person name="Meier-Kolthoff J.P."/>
            <person name="Ohm R.A."/>
            <person name="Otillar R.P."/>
            <person name="Pangilinan J.L."/>
            <person name="Peng Y."/>
            <person name="Rokas A."/>
            <person name="Rosa C.A."/>
            <person name="Scheuner C."/>
            <person name="Sibirny A.A."/>
            <person name="Slot J.C."/>
            <person name="Stielow J.B."/>
            <person name="Sun H."/>
            <person name="Kurtzman C.P."/>
            <person name="Blackwell M."/>
            <person name="Grigoriev I.V."/>
            <person name="Jeffries T.W."/>
        </authorList>
    </citation>
    <scope>NUCLEOTIDE SEQUENCE [LARGE SCALE GENOMIC DNA]</scope>
    <source>
        <strain evidence="3">ATCC 18201 / CBS 1600 / BCRC 20928 / JCM 3617 / NBRC 0987 / NRRL Y-1542</strain>
    </source>
</reference>
<accession>A0A1E4S201</accession>
<organism evidence="2 3">
    <name type="scientific">Cyberlindnera jadinii (strain ATCC 18201 / CBS 1600 / BCRC 20928 / JCM 3617 / NBRC 0987 / NRRL Y-1542)</name>
    <name type="common">Torula yeast</name>
    <name type="synonym">Candida utilis</name>
    <dbReference type="NCBI Taxonomy" id="983966"/>
    <lineage>
        <taxon>Eukaryota</taxon>
        <taxon>Fungi</taxon>
        <taxon>Dikarya</taxon>
        <taxon>Ascomycota</taxon>
        <taxon>Saccharomycotina</taxon>
        <taxon>Saccharomycetes</taxon>
        <taxon>Phaffomycetales</taxon>
        <taxon>Phaffomycetaceae</taxon>
        <taxon>Cyberlindnera</taxon>
    </lineage>
</organism>
<dbReference type="OrthoDB" id="4081967at2759"/>